<dbReference type="InParanoid" id="D8LTV3"/>
<keyword evidence="3" id="KW-1185">Reference proteome</keyword>
<dbReference type="EMBL" id="FN649137">
    <property type="protein sequence ID" value="CBN74000.1"/>
    <property type="molecule type" value="Genomic_DNA"/>
</dbReference>
<reference evidence="2 3" key="1">
    <citation type="journal article" date="2010" name="Nature">
        <title>The Ectocarpus genome and the independent evolution of multicellularity in brown algae.</title>
        <authorList>
            <person name="Cock J.M."/>
            <person name="Sterck L."/>
            <person name="Rouze P."/>
            <person name="Scornet D."/>
            <person name="Allen A.E."/>
            <person name="Amoutzias G."/>
            <person name="Anthouard V."/>
            <person name="Artiguenave F."/>
            <person name="Aury J.M."/>
            <person name="Badger J.H."/>
            <person name="Beszteri B."/>
            <person name="Billiau K."/>
            <person name="Bonnet E."/>
            <person name="Bothwell J.H."/>
            <person name="Bowler C."/>
            <person name="Boyen C."/>
            <person name="Brownlee C."/>
            <person name="Carrano C.J."/>
            <person name="Charrier B."/>
            <person name="Cho G.Y."/>
            <person name="Coelho S.M."/>
            <person name="Collen J."/>
            <person name="Corre E."/>
            <person name="Da Silva C."/>
            <person name="Delage L."/>
            <person name="Delaroque N."/>
            <person name="Dittami S.M."/>
            <person name="Doulbeau S."/>
            <person name="Elias M."/>
            <person name="Farnham G."/>
            <person name="Gachon C.M."/>
            <person name="Gschloessl B."/>
            <person name="Heesch S."/>
            <person name="Jabbari K."/>
            <person name="Jubin C."/>
            <person name="Kawai H."/>
            <person name="Kimura K."/>
            <person name="Kloareg B."/>
            <person name="Kupper F.C."/>
            <person name="Lang D."/>
            <person name="Le Bail A."/>
            <person name="Leblanc C."/>
            <person name="Lerouge P."/>
            <person name="Lohr M."/>
            <person name="Lopez P.J."/>
            <person name="Martens C."/>
            <person name="Maumus F."/>
            <person name="Michel G."/>
            <person name="Miranda-Saavedra D."/>
            <person name="Morales J."/>
            <person name="Moreau H."/>
            <person name="Motomura T."/>
            <person name="Nagasato C."/>
            <person name="Napoli C.A."/>
            <person name="Nelson D.R."/>
            <person name="Nyvall-Collen P."/>
            <person name="Peters A.F."/>
            <person name="Pommier C."/>
            <person name="Potin P."/>
            <person name="Poulain J."/>
            <person name="Quesneville H."/>
            <person name="Read B."/>
            <person name="Rensing S.A."/>
            <person name="Ritter A."/>
            <person name="Rousvoal S."/>
            <person name="Samanta M."/>
            <person name="Samson G."/>
            <person name="Schroeder D.C."/>
            <person name="Segurens B."/>
            <person name="Strittmatter M."/>
            <person name="Tonon T."/>
            <person name="Tregear J.W."/>
            <person name="Valentin K."/>
            <person name="von Dassow P."/>
            <person name="Yamagishi T."/>
            <person name="Van de Peer Y."/>
            <person name="Wincker P."/>
        </authorList>
    </citation>
    <scope>NUCLEOTIDE SEQUENCE [LARGE SCALE GENOMIC DNA]</scope>
    <source>
        <strain evidence="3">Ec32 / CCAP1310/4</strain>
    </source>
</reference>
<proteinExistence type="predicted"/>
<protein>
    <submittedName>
        <fullName evidence="2">Uncharacterized protein</fullName>
    </submittedName>
</protein>
<feature type="region of interest" description="Disordered" evidence="1">
    <location>
        <begin position="30"/>
        <end position="106"/>
    </location>
</feature>
<evidence type="ECO:0000256" key="1">
    <source>
        <dbReference type="SAM" id="MobiDB-lite"/>
    </source>
</evidence>
<dbReference type="Proteomes" id="UP000002630">
    <property type="component" value="Linkage Group LG07"/>
</dbReference>
<gene>
    <name evidence="2" type="ORF">Esi_0009_0203</name>
</gene>
<organism evidence="2 3">
    <name type="scientific">Ectocarpus siliculosus</name>
    <name type="common">Brown alga</name>
    <name type="synonym">Conferva siliculosa</name>
    <dbReference type="NCBI Taxonomy" id="2880"/>
    <lineage>
        <taxon>Eukaryota</taxon>
        <taxon>Sar</taxon>
        <taxon>Stramenopiles</taxon>
        <taxon>Ochrophyta</taxon>
        <taxon>PX clade</taxon>
        <taxon>Phaeophyceae</taxon>
        <taxon>Ectocarpales</taxon>
        <taxon>Ectocarpaceae</taxon>
        <taxon>Ectocarpus</taxon>
    </lineage>
</organism>
<feature type="compositionally biased region" description="Basic and acidic residues" evidence="1">
    <location>
        <begin position="30"/>
        <end position="54"/>
    </location>
</feature>
<evidence type="ECO:0000313" key="2">
    <source>
        <dbReference type="EMBL" id="CBN74000.1"/>
    </source>
</evidence>
<dbReference type="OrthoDB" id="10385296at2759"/>
<dbReference type="AlphaFoldDB" id="D8LTV3"/>
<dbReference type="EMBL" id="FN649732">
    <property type="protein sequence ID" value="CBN74000.1"/>
    <property type="molecule type" value="Genomic_DNA"/>
</dbReference>
<accession>D8LTV3</accession>
<sequence>MGVSVYNKEMLSNNRLPLVNGFSQLLVSKEEEKDKADARHNGRKGEHEADADARRHGRGHLQPQPHAAAEAPAQGGRQGAAVPTTLSQRSGVAGDGVEEGSSSTTGRKQVEALMAYAVGRIRKQVDITIQVTDELKKLTPEKVREATVVQANKVQEMPTLLLDTSKRMVDSGTKFVRNYLEEQERK</sequence>
<name>D8LTV3_ECTSI</name>
<feature type="compositionally biased region" description="Low complexity" evidence="1">
    <location>
        <begin position="62"/>
        <end position="83"/>
    </location>
</feature>
<evidence type="ECO:0000313" key="3">
    <source>
        <dbReference type="Proteomes" id="UP000002630"/>
    </source>
</evidence>